<dbReference type="EMBL" id="WSZM01000135">
    <property type="protein sequence ID" value="KAF4040923.1"/>
    <property type="molecule type" value="Genomic_DNA"/>
</dbReference>
<dbReference type="Proteomes" id="UP000602510">
    <property type="component" value="Unassembled WGS sequence"/>
</dbReference>
<feature type="compositionally biased region" description="Basic and acidic residues" evidence="2">
    <location>
        <begin position="149"/>
        <end position="163"/>
    </location>
</feature>
<feature type="region of interest" description="Disordered" evidence="2">
    <location>
        <begin position="993"/>
        <end position="1028"/>
    </location>
</feature>
<proteinExistence type="predicted"/>
<keyword evidence="4" id="KW-1185">Reference proteome</keyword>
<organism evidence="3 4">
    <name type="scientific">Phytophthora infestans</name>
    <name type="common">Potato late blight agent</name>
    <name type="synonym">Botrytis infestans</name>
    <dbReference type="NCBI Taxonomy" id="4787"/>
    <lineage>
        <taxon>Eukaryota</taxon>
        <taxon>Sar</taxon>
        <taxon>Stramenopiles</taxon>
        <taxon>Oomycota</taxon>
        <taxon>Peronosporomycetes</taxon>
        <taxon>Peronosporales</taxon>
        <taxon>Peronosporaceae</taxon>
        <taxon>Phytophthora</taxon>
    </lineage>
</organism>
<feature type="region of interest" description="Disordered" evidence="2">
    <location>
        <begin position="1195"/>
        <end position="1260"/>
    </location>
</feature>
<feature type="compositionally biased region" description="Low complexity" evidence="2">
    <location>
        <begin position="844"/>
        <end position="853"/>
    </location>
</feature>
<feature type="compositionally biased region" description="Basic and acidic residues" evidence="2">
    <location>
        <begin position="1009"/>
        <end position="1028"/>
    </location>
</feature>
<evidence type="ECO:0000313" key="3">
    <source>
        <dbReference type="EMBL" id="KAF4040923.1"/>
    </source>
</evidence>
<feature type="region of interest" description="Disordered" evidence="2">
    <location>
        <begin position="333"/>
        <end position="383"/>
    </location>
</feature>
<feature type="compositionally biased region" description="Acidic residues" evidence="2">
    <location>
        <begin position="1204"/>
        <end position="1222"/>
    </location>
</feature>
<evidence type="ECO:0000313" key="4">
    <source>
        <dbReference type="Proteomes" id="UP000602510"/>
    </source>
</evidence>
<feature type="compositionally biased region" description="Low complexity" evidence="2">
    <location>
        <begin position="366"/>
        <end position="375"/>
    </location>
</feature>
<reference evidence="3" key="1">
    <citation type="submission" date="2020-04" db="EMBL/GenBank/DDBJ databases">
        <title>Hybrid Assembly of Korean Phytophthora infestans isolates.</title>
        <authorList>
            <person name="Prokchorchik M."/>
            <person name="Lee Y."/>
            <person name="Seo J."/>
            <person name="Cho J.-H."/>
            <person name="Park Y.-E."/>
            <person name="Jang D.-C."/>
            <person name="Im J.-S."/>
            <person name="Choi J.-G."/>
            <person name="Park H.-J."/>
            <person name="Lee G.-B."/>
            <person name="Lee Y.-G."/>
            <person name="Hong S.-Y."/>
            <person name="Cho K."/>
            <person name="Sohn K.H."/>
        </authorList>
    </citation>
    <scope>NUCLEOTIDE SEQUENCE</scope>
    <source>
        <strain evidence="3">KR_1_A1</strain>
    </source>
</reference>
<accession>A0A833WG69</accession>
<sequence length="1355" mass="153037">MPSSEDSSASRHNTWTLDEFADLVVAWELATSRPRDASAQTLHDAVFKHFVARRGGSTRRNKAALTSKRSALKFSYLYIREFDNEQKLKKLPTYFELPISKRIELLISWKRINSSLVEISHVMFQGLGRIVSKGGDDEPILPIRKRQKELQEATHTTRTEPRPTRASSTVNSSPSPTNLTVKPAKTKHGVTARSTSNPWSSDEMKQLVKAWGIAAQTVCDSKSGEPMSIVHEMFRQFENLQQGRSIRNLSGLATRRRVLKQSYSRISAFDKIQEMNGEPKFTDLPATSRQSLMRSWKNANLLDLSPEMYAELHHIITLDTRAVALEDIRRARATGSSVTGRGGRKPGRPLKKQRTLRLLQDDDVDSNVSSQPPSVADDSEEEKGAIPLMIIQSRAEDQAHSYVPIYSDTRQPTETMIALTSSTGGESPIVSRQDAAPPKRLLPAINAARTASIQADRAISVAVPDRVTHKPLAPKPIELVEPTDQTKAAEEDDDAPIKSPGRWGKRKRKVHPDGPNGHLWENKELQILIDAWEKAAILVCNSDPSKRLSLNSEMYREFVAMQGGSSVRNSTALAARRSSLKFSYAHIRAFNESQKAKGEPSFHEIPQDTRMNLLRSWKNRNSVDLTKRMYDTLGRILAMDEKLAEVRSMRPPPHAKAKKPVKSVAESSESKTLDANYIAKTAKWTTEESADLIRACADVMNAPNDAELSQTDRESLIFDAFVARREHAGDTDTPVRRDLRSMAQQWRYILASYTYIKACNDDRSEAESPSWFEMSAMQKRAYQQCTNVPLKFVDLDEAVFALVTKTSFVAVSTSVDSSPASKTPTEGISLRPRSTRKKMEAFWSSDSESSVSEIPTPEEPSGTKEPVFTAGKKRNNWPAEEIWNLIQAWEEASELTKSTKLTAAINEAYALFMKREGPGNRNRTLNSVRNKMIALNSSYNNIAAFIAEHGDSATWFNLTQEERLVEIRSWGNKTVIDLNEDMYNSMTRILRGKASGADDKAGKRKHDKPAKTDTKDPESKSHTGQKPDKYVAANWSKEELLKLGEACGELLEGRRSRRYVFEEEKDRFFRKYEELGGTNSLAATVGLARFVLDSFEFIYFYNQKAVETECLGWFELDLEDRDDISTRVSRSYRSFNGLTTVDEEIFHVIDKMDAELRVKLGETKKKTYKPPNDAASSRYVDIEAVVERCVFKPTQSTKKTDAPEEKEESEEEESDEEDEASDSDSTARSRPVRDAPTRVRRDSVASRKRSRGDADEAEEGSSTLYLTEIIQEQNRKLEEAVKRFRKESAVARKEHHDFLVRKIQDSFPVDSGHGSFLERVAERQGQTLADIFQRLQQQRDAEKAKDEELMRQLFA</sequence>
<comment type="caution">
    <text evidence="3">The sequence shown here is derived from an EMBL/GenBank/DDBJ whole genome shotgun (WGS) entry which is preliminary data.</text>
</comment>
<feature type="region of interest" description="Disordered" evidence="2">
    <location>
        <begin position="482"/>
        <end position="517"/>
    </location>
</feature>
<gene>
    <name evidence="3" type="ORF">GN244_ATG06966</name>
</gene>
<feature type="region of interest" description="Disordered" evidence="2">
    <location>
        <begin position="149"/>
        <end position="201"/>
    </location>
</feature>
<feature type="compositionally biased region" description="Basic and acidic residues" evidence="2">
    <location>
        <begin position="1225"/>
        <end position="1245"/>
    </location>
</feature>
<keyword evidence="1" id="KW-0175">Coiled coil</keyword>
<protein>
    <submittedName>
        <fullName evidence="3">Uncharacterized protein</fullName>
    </submittedName>
</protein>
<feature type="coiled-coil region" evidence="1">
    <location>
        <begin position="1267"/>
        <end position="1294"/>
    </location>
</feature>
<feature type="region of interest" description="Disordered" evidence="2">
    <location>
        <begin position="841"/>
        <end position="870"/>
    </location>
</feature>
<feature type="compositionally biased region" description="Low complexity" evidence="2">
    <location>
        <begin position="164"/>
        <end position="178"/>
    </location>
</feature>
<evidence type="ECO:0000256" key="1">
    <source>
        <dbReference type="SAM" id="Coils"/>
    </source>
</evidence>
<name>A0A833WG69_PHYIN</name>
<evidence type="ECO:0000256" key="2">
    <source>
        <dbReference type="SAM" id="MobiDB-lite"/>
    </source>
</evidence>
<feature type="compositionally biased region" description="Basic residues" evidence="2">
    <location>
        <begin position="342"/>
        <end position="355"/>
    </location>
</feature>